<evidence type="ECO:0000313" key="3">
    <source>
        <dbReference type="EMBL" id="MDQ1121552.1"/>
    </source>
</evidence>
<feature type="region of interest" description="Disordered" evidence="1">
    <location>
        <begin position="1"/>
        <end position="20"/>
    </location>
</feature>
<protein>
    <submittedName>
        <fullName evidence="3">Colanic acid/amylovoran biosynthesis protein</fullName>
    </submittedName>
</protein>
<accession>A0ABU0TPF4</accession>
<comment type="caution">
    <text evidence="3">The sequence shown here is derived from an EMBL/GenBank/DDBJ whole genome shotgun (WGS) entry which is preliminary data.</text>
</comment>
<feature type="domain" description="Polysaccharide pyruvyl transferase" evidence="2">
    <location>
        <begin position="38"/>
        <end position="363"/>
    </location>
</feature>
<dbReference type="PANTHER" id="PTHR36836:SF1">
    <property type="entry name" value="COLANIC ACID BIOSYNTHESIS PROTEIN WCAK"/>
    <property type="match status" value="1"/>
</dbReference>
<organism evidence="3 4">
    <name type="scientific">Microbacterium trichothecenolyticum</name>
    <name type="common">Aureobacterium trichothecenolyticum</name>
    <dbReference type="NCBI Taxonomy" id="69370"/>
    <lineage>
        <taxon>Bacteria</taxon>
        <taxon>Bacillati</taxon>
        <taxon>Actinomycetota</taxon>
        <taxon>Actinomycetes</taxon>
        <taxon>Micrococcales</taxon>
        <taxon>Microbacteriaceae</taxon>
        <taxon>Microbacterium</taxon>
    </lineage>
</organism>
<evidence type="ECO:0000313" key="4">
    <source>
        <dbReference type="Proteomes" id="UP001226691"/>
    </source>
</evidence>
<name>A0ABU0TPF4_MICTR</name>
<dbReference type="InterPro" id="IPR007345">
    <property type="entry name" value="Polysacch_pyruvyl_Trfase"/>
</dbReference>
<dbReference type="EMBL" id="JAUTBF010000001">
    <property type="protein sequence ID" value="MDQ1121552.1"/>
    <property type="molecule type" value="Genomic_DNA"/>
</dbReference>
<keyword evidence="4" id="KW-1185">Reference proteome</keyword>
<dbReference type="Proteomes" id="UP001226691">
    <property type="component" value="Unassembled WGS sequence"/>
</dbReference>
<proteinExistence type="predicted"/>
<sequence>MRVREAETDTAPRPSSLGSHTPGEALVKIAVTNTVLSNAGDAAIYQSIVEACSARASDDIEVTALDGAAPTTIDLYPEWNIEQQMSRSASRPMPIRRLSNFLRGAALELLIRSSALRTFALQGPVRNSEFSKALRVISEADVVVSSGGTYLVDHYRFGHRVRELLVARAMGKPIVLWTQSMGPFVDAAAARALRRLAPHVDAVYFRDDRSRQAWERVAPLPAVHAVLPDTVFGMTLERRERPANRSRTAYLSVRNWGQGVEGGSLDFGEYEAGMRTVAETLTAAGWNCVALSTCQGVPGYAVDDAATARRIFDGLPVTIDERFHTPAELFEMIRSADLVVATRMHFAILSLLAATPVVAIAYETKTIDLFGSLGATAFVTPIEQVDGAWGERVGADAIGATVDDDRLEHVRAGASSPAEFVHSLIR</sequence>
<evidence type="ECO:0000259" key="2">
    <source>
        <dbReference type="Pfam" id="PF04230"/>
    </source>
</evidence>
<reference evidence="3 4" key="1">
    <citation type="submission" date="2023-07" db="EMBL/GenBank/DDBJ databases">
        <title>Functional and genomic diversity of the sorghum phyllosphere microbiome.</title>
        <authorList>
            <person name="Shade A."/>
        </authorList>
    </citation>
    <scope>NUCLEOTIDE SEQUENCE [LARGE SCALE GENOMIC DNA]</scope>
    <source>
        <strain evidence="3 4">SORGH_AS_1207</strain>
    </source>
</reference>
<evidence type="ECO:0000256" key="1">
    <source>
        <dbReference type="SAM" id="MobiDB-lite"/>
    </source>
</evidence>
<dbReference type="PANTHER" id="PTHR36836">
    <property type="entry name" value="COLANIC ACID BIOSYNTHESIS PROTEIN WCAK"/>
    <property type="match status" value="1"/>
</dbReference>
<dbReference type="Pfam" id="PF04230">
    <property type="entry name" value="PS_pyruv_trans"/>
    <property type="match status" value="1"/>
</dbReference>
<gene>
    <name evidence="3" type="ORF">QE412_000125</name>
</gene>